<evidence type="ECO:0000313" key="2">
    <source>
        <dbReference type="Proteomes" id="UP000238882"/>
    </source>
</evidence>
<dbReference type="OrthoDB" id="1451549at2"/>
<evidence type="ECO:0000313" key="1">
    <source>
        <dbReference type="EMBL" id="PQJ79123.1"/>
    </source>
</evidence>
<accession>A0A2S7WNF9</accession>
<sequence>MDLVEKAIEFENRKMRFPTTSDRILASREAKSLILSLNEIYKQNKDTKIMDIMKRLTVIKQRIEKRLKGKPLTAA</sequence>
<protein>
    <submittedName>
        <fullName evidence="1">Uncharacterized protein</fullName>
    </submittedName>
</protein>
<dbReference type="EMBL" id="MSCN01000001">
    <property type="protein sequence ID" value="PQJ79123.1"/>
    <property type="molecule type" value="Genomic_DNA"/>
</dbReference>
<proteinExistence type="predicted"/>
<comment type="caution">
    <text evidence="1">The sequence shown here is derived from an EMBL/GenBank/DDBJ whole genome shotgun (WGS) entry which is preliminary data.</text>
</comment>
<dbReference type="AlphaFoldDB" id="A0A2S7WNF9"/>
<reference evidence="1 2" key="1">
    <citation type="submission" date="2016-12" db="EMBL/GenBank/DDBJ databases">
        <title>Trade-off between light-utilization and light-protection in marine flavobacteria.</title>
        <authorList>
            <person name="Kumagai Y."/>
            <person name="Yoshizawa S."/>
            <person name="Kogure K."/>
            <person name="Iwasaki W."/>
        </authorList>
    </citation>
    <scope>NUCLEOTIDE SEQUENCE [LARGE SCALE GENOMIC DNA]</scope>
    <source>
        <strain evidence="1 2">NBRC 108759</strain>
    </source>
</reference>
<name>A0A2S7WNF9_9FLAO</name>
<gene>
    <name evidence="1" type="ORF">BTO18_08050</name>
</gene>
<keyword evidence="2" id="KW-1185">Reference proteome</keyword>
<dbReference type="RefSeq" id="WP_105015726.1">
    <property type="nucleotide sequence ID" value="NZ_MSCN01000001.1"/>
</dbReference>
<dbReference type="Proteomes" id="UP000238882">
    <property type="component" value="Unassembled WGS sequence"/>
</dbReference>
<organism evidence="1 2">
    <name type="scientific">Polaribacter porphyrae</name>
    <dbReference type="NCBI Taxonomy" id="1137780"/>
    <lineage>
        <taxon>Bacteria</taxon>
        <taxon>Pseudomonadati</taxon>
        <taxon>Bacteroidota</taxon>
        <taxon>Flavobacteriia</taxon>
        <taxon>Flavobacteriales</taxon>
        <taxon>Flavobacteriaceae</taxon>
    </lineage>
</organism>